<evidence type="ECO:0000256" key="11">
    <source>
        <dbReference type="ARBA" id="ARBA00070631"/>
    </source>
</evidence>
<dbReference type="InterPro" id="IPR011990">
    <property type="entry name" value="TPR-like_helical_dom_sf"/>
</dbReference>
<feature type="region of interest" description="Disordered" evidence="13">
    <location>
        <begin position="1"/>
        <end position="20"/>
    </location>
</feature>
<dbReference type="SMART" id="SM00386">
    <property type="entry name" value="HAT"/>
    <property type="match status" value="13"/>
</dbReference>
<dbReference type="GO" id="GO:0071007">
    <property type="term" value="C:U2-type catalytic step 2 spliceosome"/>
    <property type="evidence" value="ECO:0007669"/>
    <property type="project" value="TreeGrafter"/>
</dbReference>
<accession>A0AA48QW75</accession>
<evidence type="ECO:0000256" key="7">
    <source>
        <dbReference type="ARBA" id="ARBA00023187"/>
    </source>
</evidence>
<keyword evidence="12" id="KW-0802">TPR repeat</keyword>
<dbReference type="GO" id="GO:0071011">
    <property type="term" value="C:precatalytic spliceosome"/>
    <property type="evidence" value="ECO:0007669"/>
    <property type="project" value="TreeGrafter"/>
</dbReference>
<dbReference type="GeneID" id="85495958"/>
<keyword evidence="16" id="KW-1185">Reference proteome</keyword>
<name>A0AA48QW75_9TREE</name>
<dbReference type="InterPro" id="IPR003107">
    <property type="entry name" value="HAT"/>
</dbReference>
<dbReference type="Pfam" id="PF23233">
    <property type="entry name" value="HAT_Syf1_CNRKL1_N"/>
    <property type="match status" value="1"/>
</dbReference>
<comment type="subunit">
    <text evidence="3">Associated with the spliceosome.</text>
</comment>
<comment type="function">
    <text evidence="9">Involved in pre-mRNA splicing and cell cycle progression. Required for the spliceosome assembly and initiation of the DNA replication.</text>
</comment>
<dbReference type="EMBL" id="AP028215">
    <property type="protein sequence ID" value="BEI92088.1"/>
    <property type="molecule type" value="Genomic_DNA"/>
</dbReference>
<dbReference type="PROSITE" id="PS50005">
    <property type="entry name" value="TPR"/>
    <property type="match status" value="1"/>
</dbReference>
<dbReference type="PANTHER" id="PTHR11246">
    <property type="entry name" value="PRE-MRNA SPLICING FACTOR"/>
    <property type="match status" value="1"/>
</dbReference>
<feature type="compositionally biased region" description="Basic and acidic residues" evidence="13">
    <location>
        <begin position="1"/>
        <end position="15"/>
    </location>
</feature>
<comment type="similarity">
    <text evidence="2">Belongs to the crooked-neck family.</text>
</comment>
<evidence type="ECO:0000256" key="9">
    <source>
        <dbReference type="ARBA" id="ARBA00037040"/>
    </source>
</evidence>
<evidence type="ECO:0000259" key="14">
    <source>
        <dbReference type="Pfam" id="PF23233"/>
    </source>
</evidence>
<dbReference type="GO" id="GO:0071014">
    <property type="term" value="C:post-mRNA release spliceosomal complex"/>
    <property type="evidence" value="ECO:0007669"/>
    <property type="project" value="TreeGrafter"/>
</dbReference>
<evidence type="ECO:0000256" key="2">
    <source>
        <dbReference type="ARBA" id="ARBA00008644"/>
    </source>
</evidence>
<dbReference type="FunFam" id="1.25.40.10:FF:000639">
    <property type="entry name" value="Pre-mRNA-splicing factor CLF1"/>
    <property type="match status" value="1"/>
</dbReference>
<evidence type="ECO:0000256" key="6">
    <source>
        <dbReference type="ARBA" id="ARBA00022737"/>
    </source>
</evidence>
<feature type="repeat" description="TPR" evidence="12">
    <location>
        <begin position="77"/>
        <end position="110"/>
    </location>
</feature>
<evidence type="ECO:0000256" key="13">
    <source>
        <dbReference type="SAM" id="MobiDB-lite"/>
    </source>
</evidence>
<dbReference type="AlphaFoldDB" id="A0AA48QW75"/>
<dbReference type="Gene3D" id="1.25.40.10">
    <property type="entry name" value="Tetratricopeptide repeat domain"/>
    <property type="match status" value="3"/>
</dbReference>
<organism evidence="15 16">
    <name type="scientific">Cutaneotrichosporon cavernicola</name>
    <dbReference type="NCBI Taxonomy" id="279322"/>
    <lineage>
        <taxon>Eukaryota</taxon>
        <taxon>Fungi</taxon>
        <taxon>Dikarya</taxon>
        <taxon>Basidiomycota</taxon>
        <taxon>Agaricomycotina</taxon>
        <taxon>Tremellomycetes</taxon>
        <taxon>Trichosporonales</taxon>
        <taxon>Trichosporonaceae</taxon>
        <taxon>Cutaneotrichosporon</taxon>
    </lineage>
</organism>
<dbReference type="FunFam" id="1.25.40.10:FF:000327">
    <property type="entry name" value="Pre-mRNA-splicing factor CLF1"/>
    <property type="match status" value="1"/>
</dbReference>
<dbReference type="InterPro" id="IPR055433">
    <property type="entry name" value="HAT_Syf1-like_N"/>
</dbReference>
<keyword evidence="5" id="KW-0747">Spliceosome</keyword>
<protein>
    <recommendedName>
        <fullName evidence="10">Pre-mRNA-splicing factor CLF1</fullName>
    </recommendedName>
    <alternativeName>
        <fullName evidence="11">Pre-mRNA-splicing factor clf1</fullName>
    </alternativeName>
</protein>
<evidence type="ECO:0000256" key="4">
    <source>
        <dbReference type="ARBA" id="ARBA00022664"/>
    </source>
</evidence>
<dbReference type="GO" id="GO:0000974">
    <property type="term" value="C:Prp19 complex"/>
    <property type="evidence" value="ECO:0007669"/>
    <property type="project" value="TreeGrafter"/>
</dbReference>
<proteinExistence type="inferred from homology"/>
<dbReference type="KEGG" id="ccac:CcaHIS019_0409080"/>
<evidence type="ECO:0000256" key="12">
    <source>
        <dbReference type="PROSITE-ProRule" id="PRU00339"/>
    </source>
</evidence>
<reference evidence="15" key="1">
    <citation type="journal article" date="2023" name="BMC Genomics">
        <title>Chromosome-level genome assemblies of Cutaneotrichosporon spp. (Trichosporonales, Basidiomycota) reveal imbalanced evolution between nucleotide sequences and chromosome synteny.</title>
        <authorList>
            <person name="Kobayashi Y."/>
            <person name="Kayamori A."/>
            <person name="Aoki K."/>
            <person name="Shiwa Y."/>
            <person name="Matsutani M."/>
            <person name="Fujita N."/>
            <person name="Sugita T."/>
            <person name="Iwasaki W."/>
            <person name="Tanaka N."/>
            <person name="Takashima M."/>
        </authorList>
    </citation>
    <scope>NUCLEOTIDE SEQUENCE</scope>
    <source>
        <strain evidence="15">HIS019</strain>
    </source>
</reference>
<evidence type="ECO:0000256" key="3">
    <source>
        <dbReference type="ARBA" id="ARBA00011524"/>
    </source>
</evidence>
<dbReference type="SUPFAM" id="SSF48452">
    <property type="entry name" value="TPR-like"/>
    <property type="match status" value="4"/>
</dbReference>
<dbReference type="InterPro" id="IPR045075">
    <property type="entry name" value="Syf1-like"/>
</dbReference>
<dbReference type="GO" id="GO:0000245">
    <property type="term" value="P:spliceosomal complex assembly"/>
    <property type="evidence" value="ECO:0007669"/>
    <property type="project" value="TreeGrafter"/>
</dbReference>
<dbReference type="Proteomes" id="UP001233271">
    <property type="component" value="Chromosome 4"/>
</dbReference>
<evidence type="ECO:0000313" key="15">
    <source>
        <dbReference type="EMBL" id="BEI92088.1"/>
    </source>
</evidence>
<dbReference type="RefSeq" id="XP_060457353.1">
    <property type="nucleotide sequence ID" value="XM_060600795.1"/>
</dbReference>
<feature type="compositionally biased region" description="Acidic residues" evidence="13">
    <location>
        <begin position="700"/>
        <end position="716"/>
    </location>
</feature>
<evidence type="ECO:0000313" key="16">
    <source>
        <dbReference type="Proteomes" id="UP001233271"/>
    </source>
</evidence>
<evidence type="ECO:0000256" key="8">
    <source>
        <dbReference type="ARBA" id="ARBA00023242"/>
    </source>
</evidence>
<feature type="region of interest" description="Disordered" evidence="13">
    <location>
        <begin position="690"/>
        <end position="730"/>
    </location>
</feature>
<feature type="domain" description="Pre-mRNA-splicing factor Syf1-like N-terminal HAT-repeats" evidence="14">
    <location>
        <begin position="65"/>
        <end position="209"/>
    </location>
</feature>
<dbReference type="PANTHER" id="PTHR11246:SF3">
    <property type="entry name" value="CROOKED NECK-LIKE PROTEIN 1"/>
    <property type="match status" value="1"/>
</dbReference>
<sequence>MSGRDRDPRNREPRVKNRAPATVQITAEQILREAHDRQELPVQAPKQRIQDLEELHEFQGRKRNEFEGRIRYSPDAIRAWIKYATWEASQNEFERSRSVFERALDVDPRHTELWIKYCDMELRARNINHARNLFDRAVTLLPRVDSIWYKYVYLEELLLNIAGARQIFERWLQWEPQDKAWQSYIKLEERYNELDRASDIYERWIGTRPTPKNWCLWAKFEEERGASDKARKVFQTALEFFGDEEEQIEKAQQVFAAFARMETRLKEYERARVIYKFALARLPRSKSANLYSSYTKFEKQHGDRSGVELTVLGKRRIQYEEELAYDSTNYDAWFSLARLEEDAYRAEKEDGEDADPGRVREVYERAVANVPPASEKRYWRRYIYLWLQYAAFEEIDTQDYDRARDVYKAAIRLVPHKVFTFAKLWLAYAYFEIRRVDVNAARKVLGASIGMCPKPKLFAGYIELEMRLREFDRVRKLYEKFLAYDASLSSAWIQWTQMEALLEDLERVRAIYELAVQQDLDMPELVWKAYIDFEIEEGERERARHLYERLLERTGHYKVFISYALLEASALGGGEDEDGNELDAVPGDDGRARAIFERGYKDLRARGVKEDRALLLEAWESFEEENGSDDDRAEVAKLKPQTRRRWRPRGDGSGEYDEYWDIVFPDDEKEENPAAFAIFQAAKEWAANKEGGAGGLNYEMDSDSDSDSDSDGEEGEGGSGEGQAEEMDED</sequence>
<keyword evidence="6" id="KW-0677">Repeat</keyword>
<evidence type="ECO:0000256" key="5">
    <source>
        <dbReference type="ARBA" id="ARBA00022728"/>
    </source>
</evidence>
<evidence type="ECO:0000256" key="10">
    <source>
        <dbReference type="ARBA" id="ARBA00039167"/>
    </source>
</evidence>
<evidence type="ECO:0000256" key="1">
    <source>
        <dbReference type="ARBA" id="ARBA00004123"/>
    </source>
</evidence>
<gene>
    <name evidence="15" type="primary">CLF1</name>
    <name evidence="15" type="ORF">CcaverHIS019_0409080</name>
</gene>
<dbReference type="InterPro" id="IPR019734">
    <property type="entry name" value="TPR_rpt"/>
</dbReference>
<keyword evidence="8" id="KW-0539">Nucleus</keyword>
<keyword evidence="4" id="KW-0507">mRNA processing</keyword>
<keyword evidence="7" id="KW-0508">mRNA splicing</keyword>
<comment type="subcellular location">
    <subcellularLocation>
        <location evidence="1">Nucleus</location>
    </subcellularLocation>
</comment>